<feature type="active site" evidence="4">
    <location>
        <position position="266"/>
    </location>
</feature>
<comment type="similarity">
    <text evidence="1 5">Belongs to the aldehyde dehydrogenase family.</text>
</comment>
<dbReference type="FunFam" id="3.40.309.10:FF:000010">
    <property type="entry name" value="Gamma-aminobutyraldehyde dehydrogenase"/>
    <property type="match status" value="1"/>
</dbReference>
<dbReference type="InterPro" id="IPR016161">
    <property type="entry name" value="Ald_DH/histidinol_DH"/>
</dbReference>
<dbReference type="Proteomes" id="UP000680865">
    <property type="component" value="Unassembled WGS sequence"/>
</dbReference>
<protein>
    <submittedName>
        <fullName evidence="7">Salicylaldehyde dehydrogenase</fullName>
    </submittedName>
</protein>
<accession>A0A919SEX6</accession>
<dbReference type="Pfam" id="PF00171">
    <property type="entry name" value="Aldedh"/>
    <property type="match status" value="1"/>
</dbReference>
<proteinExistence type="inferred from homology"/>
<dbReference type="PROSITE" id="PS00687">
    <property type="entry name" value="ALDEHYDE_DEHYDR_GLU"/>
    <property type="match status" value="1"/>
</dbReference>
<evidence type="ECO:0000256" key="3">
    <source>
        <dbReference type="ARBA" id="ARBA00023027"/>
    </source>
</evidence>
<organism evidence="7 8">
    <name type="scientific">Winogradskya consettensis</name>
    <dbReference type="NCBI Taxonomy" id="113560"/>
    <lineage>
        <taxon>Bacteria</taxon>
        <taxon>Bacillati</taxon>
        <taxon>Actinomycetota</taxon>
        <taxon>Actinomycetes</taxon>
        <taxon>Micromonosporales</taxon>
        <taxon>Micromonosporaceae</taxon>
        <taxon>Winogradskya</taxon>
    </lineage>
</organism>
<evidence type="ECO:0000313" key="7">
    <source>
        <dbReference type="EMBL" id="GIM70367.1"/>
    </source>
</evidence>
<keyword evidence="3" id="KW-0520">NAD</keyword>
<dbReference type="InterPro" id="IPR016162">
    <property type="entry name" value="Ald_DH_N"/>
</dbReference>
<gene>
    <name evidence="7" type="primary">vdh</name>
    <name evidence="7" type="ORF">Aco04nite_19870</name>
</gene>
<dbReference type="EMBL" id="BOQP01000008">
    <property type="protein sequence ID" value="GIM70367.1"/>
    <property type="molecule type" value="Genomic_DNA"/>
</dbReference>
<evidence type="ECO:0000256" key="5">
    <source>
        <dbReference type="RuleBase" id="RU003345"/>
    </source>
</evidence>
<dbReference type="InterPro" id="IPR029510">
    <property type="entry name" value="Ald_DH_CS_GLU"/>
</dbReference>
<comment type="caution">
    <text evidence="7">The sequence shown here is derived from an EMBL/GenBank/DDBJ whole genome shotgun (WGS) entry which is preliminary data.</text>
</comment>
<dbReference type="PANTHER" id="PTHR42986">
    <property type="entry name" value="BENZALDEHYDE DEHYDROGENASE YFMT"/>
    <property type="match status" value="1"/>
</dbReference>
<feature type="domain" description="Aldehyde dehydrogenase" evidence="6">
    <location>
        <begin position="31"/>
        <end position="488"/>
    </location>
</feature>
<sequence>MDRAQLNRVQLNRVQPDRALLIGGEEVPAADGRTTEDRDPHTGQVIAHVAAAGPVDVTRAVDAAASAFPTWSEAPPAQRRKILNRAGDLLEERAADAAALMASETGGTLGWSMFNVGLASSMLREAAALTTLPIGEVLAGDNPDALSLAIRQPAGVVAAFAPWNAPLILGARAIAAPLAAGNTVVVKASEDAPLACALFLADLLRDAGLAPGVLNVITNDPADAAAVAETLISDPRVRRVNFTGSTRVGRRIGELAARHLKPAVLELGGKNAVLVLDDADLEYAVDAVAFGAYLNSGQICMSADRVLVHRAVADDFAARLAEKAKGLPSGDPADPHTVIGPLINPAAAGRVAGLVDEAAAQGAKILAGGGTPTGAHYPATVVAGVTPSMRIHTEELFGPVCTVLTVADENEAVSVANDSPYGLTAGILTRDLTRGLSVARRLRTGIAHVNDQSVDDDPTAPFGGVGESGYGRFGGRAGVEAFTDLRWITLQQRPKQFPF</sequence>
<keyword evidence="8" id="KW-1185">Reference proteome</keyword>
<dbReference type="InterPro" id="IPR016163">
    <property type="entry name" value="Ald_DH_C"/>
</dbReference>
<dbReference type="GO" id="GO:0016620">
    <property type="term" value="F:oxidoreductase activity, acting on the aldehyde or oxo group of donors, NAD or NADP as acceptor"/>
    <property type="evidence" value="ECO:0007669"/>
    <property type="project" value="InterPro"/>
</dbReference>
<reference evidence="7" key="1">
    <citation type="submission" date="2021-03" db="EMBL/GenBank/DDBJ databases">
        <title>Whole genome shotgun sequence of Actinoplanes consettensis NBRC 14913.</title>
        <authorList>
            <person name="Komaki H."/>
            <person name="Tamura T."/>
        </authorList>
    </citation>
    <scope>NUCLEOTIDE SEQUENCE</scope>
    <source>
        <strain evidence="7">NBRC 14913</strain>
    </source>
</reference>
<dbReference type="InterPro" id="IPR015590">
    <property type="entry name" value="Aldehyde_DH_dom"/>
</dbReference>
<evidence type="ECO:0000313" key="8">
    <source>
        <dbReference type="Proteomes" id="UP000680865"/>
    </source>
</evidence>
<dbReference type="RefSeq" id="WP_212996892.1">
    <property type="nucleotide sequence ID" value="NZ_BAAATW010000003.1"/>
</dbReference>
<name>A0A919SEX6_9ACTN</name>
<dbReference type="SUPFAM" id="SSF53720">
    <property type="entry name" value="ALDH-like"/>
    <property type="match status" value="1"/>
</dbReference>
<evidence type="ECO:0000256" key="2">
    <source>
        <dbReference type="ARBA" id="ARBA00023002"/>
    </source>
</evidence>
<dbReference type="PANTHER" id="PTHR42986:SF1">
    <property type="entry name" value="BENZALDEHYDE DEHYDROGENASE YFMT"/>
    <property type="match status" value="1"/>
</dbReference>
<evidence type="ECO:0000256" key="4">
    <source>
        <dbReference type="PROSITE-ProRule" id="PRU10007"/>
    </source>
</evidence>
<dbReference type="Gene3D" id="3.40.309.10">
    <property type="entry name" value="Aldehyde Dehydrogenase, Chain A, domain 2"/>
    <property type="match status" value="1"/>
</dbReference>
<evidence type="ECO:0000259" key="6">
    <source>
        <dbReference type="Pfam" id="PF00171"/>
    </source>
</evidence>
<evidence type="ECO:0000256" key="1">
    <source>
        <dbReference type="ARBA" id="ARBA00009986"/>
    </source>
</evidence>
<dbReference type="AlphaFoldDB" id="A0A919SEX6"/>
<keyword evidence="2 5" id="KW-0560">Oxidoreductase</keyword>
<dbReference type="Gene3D" id="3.40.605.10">
    <property type="entry name" value="Aldehyde Dehydrogenase, Chain A, domain 1"/>
    <property type="match status" value="1"/>
</dbReference>